<evidence type="ECO:0000256" key="1">
    <source>
        <dbReference type="SAM" id="MobiDB-lite"/>
    </source>
</evidence>
<feature type="region of interest" description="Disordered" evidence="1">
    <location>
        <begin position="1"/>
        <end position="32"/>
    </location>
</feature>
<dbReference type="PRINTS" id="PR00838">
    <property type="entry name" value="V5ALLERGEN"/>
</dbReference>
<protein>
    <submittedName>
        <fullName evidence="3">Cysteine-rich secretory protein family domain-containing protein</fullName>
    </submittedName>
</protein>
<dbReference type="PANTHER" id="PTHR10334">
    <property type="entry name" value="CYSTEINE-RICH SECRETORY PROTEIN-RELATED"/>
    <property type="match status" value="1"/>
</dbReference>
<dbReference type="InterPro" id="IPR001283">
    <property type="entry name" value="CRISP-related"/>
</dbReference>
<sequence>MRKFFGGKKKLHKSQSAHEDSQNRISDAKPGTSANGILLTLSRTFDASRGYRSVEFDRSSSGYRSSADENRFDPELDKSMMQTITDVKYVNTRPKFTAVVDANFQRQCLEAHNIVRHKYGSPALIWSQELADLAKTWAIKLADRGRILYPELPGICENIHLVSDETGNHLTTGSELVALWASEAEYFDFSNPRWNLKCKHFSQLLWRSSIEMGVARYWNTTKNCLAIVAFYRPGGNSNAPGEFAINLPSKSEVPEDARSATQLESLIQSLNRATLNDGFFLPTTSSTLPRNSSSTVAPARHSSTPSKK</sequence>
<gene>
    <name evidence="3" type="ORF">DdX_03449</name>
</gene>
<dbReference type="SMART" id="SM00198">
    <property type="entry name" value="SCP"/>
    <property type="match status" value="1"/>
</dbReference>
<dbReference type="InterPro" id="IPR034113">
    <property type="entry name" value="SCP_GAPR1-like"/>
</dbReference>
<dbReference type="AlphaFoldDB" id="A0AAD4RBB9"/>
<accession>A0AAD4RBB9</accession>
<organism evidence="3 4">
    <name type="scientific">Ditylenchus destructor</name>
    <dbReference type="NCBI Taxonomy" id="166010"/>
    <lineage>
        <taxon>Eukaryota</taxon>
        <taxon>Metazoa</taxon>
        <taxon>Ecdysozoa</taxon>
        <taxon>Nematoda</taxon>
        <taxon>Chromadorea</taxon>
        <taxon>Rhabditida</taxon>
        <taxon>Tylenchina</taxon>
        <taxon>Tylenchomorpha</taxon>
        <taxon>Sphaerularioidea</taxon>
        <taxon>Anguinidae</taxon>
        <taxon>Anguininae</taxon>
        <taxon>Ditylenchus</taxon>
    </lineage>
</organism>
<dbReference type="EMBL" id="JAKKPZ010000003">
    <property type="protein sequence ID" value="KAI1723295.1"/>
    <property type="molecule type" value="Genomic_DNA"/>
</dbReference>
<evidence type="ECO:0000313" key="4">
    <source>
        <dbReference type="Proteomes" id="UP001201812"/>
    </source>
</evidence>
<dbReference type="FunFam" id="3.40.33.10:FF:000010">
    <property type="entry name" value="Predicted protein"/>
    <property type="match status" value="1"/>
</dbReference>
<dbReference type="Proteomes" id="UP001201812">
    <property type="component" value="Unassembled WGS sequence"/>
</dbReference>
<dbReference type="InterPro" id="IPR035940">
    <property type="entry name" value="CAP_sf"/>
</dbReference>
<name>A0AAD4RBB9_9BILA</name>
<evidence type="ECO:0000313" key="3">
    <source>
        <dbReference type="EMBL" id="KAI1723295.1"/>
    </source>
</evidence>
<reference evidence="3" key="1">
    <citation type="submission" date="2022-01" db="EMBL/GenBank/DDBJ databases">
        <title>Genome Sequence Resource for Two Populations of Ditylenchus destructor, the Migratory Endoparasitic Phytonematode.</title>
        <authorList>
            <person name="Zhang H."/>
            <person name="Lin R."/>
            <person name="Xie B."/>
        </authorList>
    </citation>
    <scope>NUCLEOTIDE SEQUENCE</scope>
    <source>
        <strain evidence="3">BazhouSP</strain>
    </source>
</reference>
<dbReference type="CDD" id="cd05382">
    <property type="entry name" value="CAP_GAPR1-like"/>
    <property type="match status" value="1"/>
</dbReference>
<comment type="caution">
    <text evidence="3">The sequence shown here is derived from an EMBL/GenBank/DDBJ whole genome shotgun (WGS) entry which is preliminary data.</text>
</comment>
<feature type="domain" description="SCP" evidence="2">
    <location>
        <begin position="103"/>
        <end position="239"/>
    </location>
</feature>
<keyword evidence="4" id="KW-1185">Reference proteome</keyword>
<dbReference type="PRINTS" id="PR00837">
    <property type="entry name" value="V5TPXLIKE"/>
</dbReference>
<dbReference type="Pfam" id="PF00188">
    <property type="entry name" value="CAP"/>
    <property type="match status" value="1"/>
</dbReference>
<dbReference type="Gene3D" id="3.40.33.10">
    <property type="entry name" value="CAP"/>
    <property type="match status" value="1"/>
</dbReference>
<feature type="region of interest" description="Disordered" evidence="1">
    <location>
        <begin position="286"/>
        <end position="308"/>
    </location>
</feature>
<proteinExistence type="predicted"/>
<dbReference type="InterPro" id="IPR002413">
    <property type="entry name" value="V5_allergen-like"/>
</dbReference>
<dbReference type="InterPro" id="IPR014044">
    <property type="entry name" value="CAP_dom"/>
</dbReference>
<evidence type="ECO:0000259" key="2">
    <source>
        <dbReference type="SMART" id="SM00198"/>
    </source>
</evidence>
<feature type="compositionally biased region" description="Basic residues" evidence="1">
    <location>
        <begin position="1"/>
        <end position="15"/>
    </location>
</feature>
<dbReference type="SUPFAM" id="SSF55797">
    <property type="entry name" value="PR-1-like"/>
    <property type="match status" value="1"/>
</dbReference>